<dbReference type="GeneID" id="20674134"/>
<keyword evidence="10 13" id="KW-0326">Glycosidase</keyword>
<evidence type="ECO:0000313" key="18">
    <source>
        <dbReference type="EMBL" id="ETW83425.1"/>
    </source>
</evidence>
<dbReference type="PANTHER" id="PTHR31490">
    <property type="entry name" value="GLYCOSYL HYDROLASE"/>
    <property type="match status" value="1"/>
</dbReference>
<dbReference type="PROSITE" id="PS51760">
    <property type="entry name" value="GH10_2"/>
    <property type="match status" value="1"/>
</dbReference>
<evidence type="ECO:0000256" key="13">
    <source>
        <dbReference type="RuleBase" id="RU361174"/>
    </source>
</evidence>
<keyword evidence="11 13" id="KW-0624">Polysaccharide degradation</keyword>
<evidence type="ECO:0000259" key="17">
    <source>
        <dbReference type="PROSITE" id="PS51760"/>
    </source>
</evidence>
<dbReference type="EC" id="3.2.1.8" evidence="13"/>
<dbReference type="PROSITE" id="PS51164">
    <property type="entry name" value="CBM1_2"/>
    <property type="match status" value="1"/>
</dbReference>
<dbReference type="SMART" id="SM00633">
    <property type="entry name" value="Glyco_10"/>
    <property type="match status" value="1"/>
</dbReference>
<dbReference type="Gene3D" id="3.20.20.80">
    <property type="entry name" value="Glycosidases"/>
    <property type="match status" value="1"/>
</dbReference>
<evidence type="ECO:0000256" key="3">
    <source>
        <dbReference type="ARBA" id="ARBA00004851"/>
    </source>
</evidence>
<dbReference type="AlphaFoldDB" id="W4KDN1"/>
<accession>W4KDN1</accession>
<dbReference type="InParanoid" id="W4KDN1"/>
<comment type="pathway">
    <text evidence="3">Glycan degradation; xylan degradation.</text>
</comment>
<evidence type="ECO:0000256" key="11">
    <source>
        <dbReference type="ARBA" id="ARBA00023326"/>
    </source>
</evidence>
<evidence type="ECO:0000256" key="9">
    <source>
        <dbReference type="ARBA" id="ARBA00023277"/>
    </source>
</evidence>
<dbReference type="InterPro" id="IPR000254">
    <property type="entry name" value="CBD"/>
</dbReference>
<dbReference type="InterPro" id="IPR035971">
    <property type="entry name" value="CBD_sf"/>
</dbReference>
<dbReference type="PROSITE" id="PS00591">
    <property type="entry name" value="GH10_1"/>
    <property type="match status" value="1"/>
</dbReference>
<protein>
    <recommendedName>
        <fullName evidence="13">Beta-xylanase</fullName>
        <ecNumber evidence="13">3.2.1.8</ecNumber>
    </recommendedName>
</protein>
<evidence type="ECO:0000256" key="7">
    <source>
        <dbReference type="ARBA" id="ARBA00022729"/>
    </source>
</evidence>
<dbReference type="RefSeq" id="XP_009545675.1">
    <property type="nucleotide sequence ID" value="XM_009547380.1"/>
</dbReference>
<dbReference type="PANTHER" id="PTHR31490:SF35">
    <property type="entry name" value="ENDO-1,4-BETA-XYLANASE"/>
    <property type="match status" value="1"/>
</dbReference>
<evidence type="ECO:0000256" key="12">
    <source>
        <dbReference type="PROSITE-ProRule" id="PRU10061"/>
    </source>
</evidence>
<dbReference type="SUPFAM" id="SSF57180">
    <property type="entry name" value="Cellulose-binding domain"/>
    <property type="match status" value="1"/>
</dbReference>
<evidence type="ECO:0000256" key="14">
    <source>
        <dbReference type="SAM" id="MobiDB-lite"/>
    </source>
</evidence>
<evidence type="ECO:0000256" key="5">
    <source>
        <dbReference type="ARBA" id="ARBA00022525"/>
    </source>
</evidence>
<reference evidence="18 19" key="1">
    <citation type="journal article" date="2012" name="New Phytol.">
        <title>Insight into trade-off between wood decay and parasitism from the genome of a fungal forest pathogen.</title>
        <authorList>
            <person name="Olson A."/>
            <person name="Aerts A."/>
            <person name="Asiegbu F."/>
            <person name="Belbahri L."/>
            <person name="Bouzid O."/>
            <person name="Broberg A."/>
            <person name="Canback B."/>
            <person name="Coutinho P.M."/>
            <person name="Cullen D."/>
            <person name="Dalman K."/>
            <person name="Deflorio G."/>
            <person name="van Diepen L.T."/>
            <person name="Dunand C."/>
            <person name="Duplessis S."/>
            <person name="Durling M."/>
            <person name="Gonthier P."/>
            <person name="Grimwood J."/>
            <person name="Fossdal C.G."/>
            <person name="Hansson D."/>
            <person name="Henrissat B."/>
            <person name="Hietala A."/>
            <person name="Himmelstrand K."/>
            <person name="Hoffmeister D."/>
            <person name="Hogberg N."/>
            <person name="James T.Y."/>
            <person name="Karlsson M."/>
            <person name="Kohler A."/>
            <person name="Kues U."/>
            <person name="Lee Y.H."/>
            <person name="Lin Y.C."/>
            <person name="Lind M."/>
            <person name="Lindquist E."/>
            <person name="Lombard V."/>
            <person name="Lucas S."/>
            <person name="Lunden K."/>
            <person name="Morin E."/>
            <person name="Murat C."/>
            <person name="Park J."/>
            <person name="Raffaello T."/>
            <person name="Rouze P."/>
            <person name="Salamov A."/>
            <person name="Schmutz J."/>
            <person name="Solheim H."/>
            <person name="Stahlberg J."/>
            <person name="Velez H."/>
            <person name="de Vries R.P."/>
            <person name="Wiebenga A."/>
            <person name="Woodward S."/>
            <person name="Yakovlev I."/>
            <person name="Garbelotto M."/>
            <person name="Martin F."/>
            <person name="Grigoriev I.V."/>
            <person name="Stenlid J."/>
        </authorList>
    </citation>
    <scope>NUCLEOTIDE SEQUENCE [LARGE SCALE GENOMIC DNA]</scope>
    <source>
        <strain evidence="18 19">TC 32-1</strain>
    </source>
</reference>
<dbReference type="SUPFAM" id="SSF51445">
    <property type="entry name" value="(Trans)glycosidases"/>
    <property type="match status" value="1"/>
</dbReference>
<organism evidence="18 19">
    <name type="scientific">Heterobasidion irregulare (strain TC 32-1)</name>
    <dbReference type="NCBI Taxonomy" id="747525"/>
    <lineage>
        <taxon>Eukaryota</taxon>
        <taxon>Fungi</taxon>
        <taxon>Dikarya</taxon>
        <taxon>Basidiomycota</taxon>
        <taxon>Agaricomycotina</taxon>
        <taxon>Agaricomycetes</taxon>
        <taxon>Russulales</taxon>
        <taxon>Bondarzewiaceae</taxon>
        <taxon>Heterobasidion</taxon>
        <taxon>Heterobasidion annosum species complex</taxon>
    </lineage>
</organism>
<feature type="signal peptide" evidence="15">
    <location>
        <begin position="1"/>
        <end position="20"/>
    </location>
</feature>
<dbReference type="InterPro" id="IPR044846">
    <property type="entry name" value="GH10"/>
</dbReference>
<dbReference type="SMART" id="SM00236">
    <property type="entry name" value="fCBD"/>
    <property type="match status" value="1"/>
</dbReference>
<keyword evidence="6" id="KW-0858">Xylan degradation</keyword>
<dbReference type="eggNOG" id="ENOG502QR4K">
    <property type="taxonomic scope" value="Eukaryota"/>
</dbReference>
<gene>
    <name evidence="18" type="ORF">HETIRDRAFT_426682</name>
</gene>
<comment type="catalytic activity">
    <reaction evidence="1 13">
        <text>Endohydrolysis of (1-&gt;4)-beta-D-xylosidic linkages in xylans.</text>
        <dbReference type="EC" id="3.2.1.8"/>
    </reaction>
</comment>
<name>W4KDN1_HETIT</name>
<dbReference type="Pfam" id="PF00331">
    <property type="entry name" value="Glyco_hydro_10"/>
    <property type="match status" value="1"/>
</dbReference>
<evidence type="ECO:0000256" key="4">
    <source>
        <dbReference type="ARBA" id="ARBA00007495"/>
    </source>
</evidence>
<evidence type="ECO:0000256" key="1">
    <source>
        <dbReference type="ARBA" id="ARBA00000681"/>
    </source>
</evidence>
<evidence type="ECO:0000256" key="10">
    <source>
        <dbReference type="ARBA" id="ARBA00023295"/>
    </source>
</evidence>
<feature type="domain" description="GH10" evidence="17">
    <location>
        <begin position="83"/>
        <end position="400"/>
    </location>
</feature>
<sequence>MIKLAASFVALIAFMPYVTAQQVVWGQCGGIGWTGATTCVSGTVCTTYSDYYSQCVPSSNAPTTAPASSTGSSPTSTASSPGATSTAKLNTVAKAAGKLYFGSATDNPELTDTAYVAILSDSAQFGQITPGNSMKWDATEPERGTFTFSGGDQIATLAKNNGQLLRGHNCVWYSQLPSWVTAGNFNASTLASIITTHCSTVVGHYKGQIYSWDVVNEPFNDDGTWRTDVFYNTLGTSYVTTALEAAKSADSNAKLYINEYNLEYASGKSTAMINLVKSLQAAGTPIDGVGLQGHLIVGTVPTAIQSQLSSFTALGIEVAITELDIRMTLPATAALLAQQKTDYENVIKACNAVPKCIGVTTWDYTDKYSWVPSTFPGQGAALPWDENLVKKPAFDGIVAGFA</sequence>
<dbReference type="InterPro" id="IPR001000">
    <property type="entry name" value="GH10_dom"/>
</dbReference>
<evidence type="ECO:0000313" key="19">
    <source>
        <dbReference type="Proteomes" id="UP000030671"/>
    </source>
</evidence>
<keyword evidence="7 15" id="KW-0732">Signal</keyword>
<dbReference type="PRINTS" id="PR00134">
    <property type="entry name" value="GLHYDRLASE10"/>
</dbReference>
<dbReference type="GO" id="GO:0031176">
    <property type="term" value="F:endo-1,4-beta-xylanase activity"/>
    <property type="evidence" value="ECO:0007669"/>
    <property type="project" value="UniProtKB-EC"/>
</dbReference>
<proteinExistence type="inferred from homology"/>
<feature type="chain" id="PRO_5004844176" description="Beta-xylanase" evidence="15">
    <location>
        <begin position="21"/>
        <end position="402"/>
    </location>
</feature>
<dbReference type="GO" id="GO:0045493">
    <property type="term" value="P:xylan catabolic process"/>
    <property type="evidence" value="ECO:0007669"/>
    <property type="project" value="UniProtKB-KW"/>
</dbReference>
<evidence type="ECO:0000256" key="8">
    <source>
        <dbReference type="ARBA" id="ARBA00022801"/>
    </source>
</evidence>
<feature type="domain" description="CBM1" evidence="16">
    <location>
        <begin position="20"/>
        <end position="56"/>
    </location>
</feature>
<comment type="similarity">
    <text evidence="4 13">Belongs to the glycosyl hydrolase 10 (cellulase F) family.</text>
</comment>
<evidence type="ECO:0000259" key="16">
    <source>
        <dbReference type="PROSITE" id="PS51164"/>
    </source>
</evidence>
<dbReference type="PROSITE" id="PS00562">
    <property type="entry name" value="CBM1_1"/>
    <property type="match status" value="1"/>
</dbReference>
<feature type="region of interest" description="Disordered" evidence="14">
    <location>
        <begin position="63"/>
        <end position="84"/>
    </location>
</feature>
<dbReference type="GO" id="GO:0005576">
    <property type="term" value="C:extracellular region"/>
    <property type="evidence" value="ECO:0007669"/>
    <property type="project" value="UniProtKB-SubCell"/>
</dbReference>
<dbReference type="InterPro" id="IPR031158">
    <property type="entry name" value="GH10_AS"/>
</dbReference>
<evidence type="ECO:0000256" key="6">
    <source>
        <dbReference type="ARBA" id="ARBA00022651"/>
    </source>
</evidence>
<keyword evidence="19" id="KW-1185">Reference proteome</keyword>
<dbReference type="EMBL" id="KI925457">
    <property type="protein sequence ID" value="ETW83425.1"/>
    <property type="molecule type" value="Genomic_DNA"/>
</dbReference>
<dbReference type="Proteomes" id="UP000030671">
    <property type="component" value="Unassembled WGS sequence"/>
</dbReference>
<comment type="subcellular location">
    <subcellularLocation>
        <location evidence="2">Secreted</location>
    </subcellularLocation>
</comment>
<keyword evidence="9 13" id="KW-0119">Carbohydrate metabolism</keyword>
<dbReference type="Pfam" id="PF00734">
    <property type="entry name" value="CBM_1"/>
    <property type="match status" value="1"/>
</dbReference>
<feature type="active site" description="Nucleophile" evidence="12">
    <location>
        <position position="322"/>
    </location>
</feature>
<keyword evidence="8 13" id="KW-0378">Hydrolase</keyword>
<keyword evidence="5" id="KW-0964">Secreted</keyword>
<dbReference type="InterPro" id="IPR017853">
    <property type="entry name" value="GH"/>
</dbReference>
<evidence type="ECO:0000256" key="15">
    <source>
        <dbReference type="SAM" id="SignalP"/>
    </source>
</evidence>
<dbReference type="OrthoDB" id="3055998at2759"/>
<dbReference type="GO" id="GO:0030248">
    <property type="term" value="F:cellulose binding"/>
    <property type="evidence" value="ECO:0007669"/>
    <property type="project" value="InterPro"/>
</dbReference>
<dbReference type="KEGG" id="hir:HETIRDRAFT_426682"/>
<dbReference type="HOGENOM" id="CLU_020161_1_0_1"/>
<evidence type="ECO:0000256" key="2">
    <source>
        <dbReference type="ARBA" id="ARBA00004613"/>
    </source>
</evidence>